<keyword evidence="4" id="KW-0256">Endoplasmic reticulum</keyword>
<evidence type="ECO:0000256" key="2">
    <source>
        <dbReference type="ARBA" id="ARBA00005512"/>
    </source>
</evidence>
<dbReference type="InterPro" id="IPR057434">
    <property type="entry name" value="LMF1/2_N"/>
</dbReference>
<evidence type="ECO:0000313" key="10">
    <source>
        <dbReference type="EMBL" id="RMI33260.1"/>
    </source>
</evidence>
<dbReference type="Proteomes" id="UP000279275">
    <property type="component" value="Unassembled WGS sequence"/>
</dbReference>
<dbReference type="PANTHER" id="PTHR14463:SF10">
    <property type="entry name" value="LIPASE MATURATION FACTOR 1"/>
    <property type="match status" value="1"/>
</dbReference>
<dbReference type="EMBL" id="RFFH01000003">
    <property type="protein sequence ID" value="RMI33260.1"/>
    <property type="molecule type" value="Genomic_DNA"/>
</dbReference>
<feature type="transmembrane region" description="Helical" evidence="7">
    <location>
        <begin position="71"/>
        <end position="94"/>
    </location>
</feature>
<feature type="transmembrane region" description="Helical" evidence="7">
    <location>
        <begin position="255"/>
        <end position="273"/>
    </location>
</feature>
<keyword evidence="11" id="KW-1185">Reference proteome</keyword>
<dbReference type="Pfam" id="PF25179">
    <property type="entry name" value="LMF1_C"/>
    <property type="match status" value="1"/>
</dbReference>
<feature type="transmembrane region" description="Helical" evidence="7">
    <location>
        <begin position="15"/>
        <end position="32"/>
    </location>
</feature>
<organism evidence="10 11">
    <name type="scientific">Nocardia stercoris</name>
    <dbReference type="NCBI Taxonomy" id="2483361"/>
    <lineage>
        <taxon>Bacteria</taxon>
        <taxon>Bacillati</taxon>
        <taxon>Actinomycetota</taxon>
        <taxon>Actinomycetes</taxon>
        <taxon>Mycobacteriales</taxon>
        <taxon>Nocardiaceae</taxon>
        <taxon>Nocardia</taxon>
    </lineage>
</organism>
<evidence type="ECO:0000259" key="9">
    <source>
        <dbReference type="Pfam" id="PF25179"/>
    </source>
</evidence>
<evidence type="ECO:0000259" key="8">
    <source>
        <dbReference type="Pfam" id="PF06762"/>
    </source>
</evidence>
<dbReference type="InterPro" id="IPR009613">
    <property type="entry name" value="LMF"/>
</dbReference>
<dbReference type="Pfam" id="PF06762">
    <property type="entry name" value="LMF1"/>
    <property type="match status" value="1"/>
</dbReference>
<feature type="domain" description="Lipase maturation factor 1/2 N-terminal" evidence="8">
    <location>
        <begin position="121"/>
        <end position="270"/>
    </location>
</feature>
<feature type="domain" description="Lipase maturation factor 1/2 C-terminal" evidence="9">
    <location>
        <begin position="328"/>
        <end position="466"/>
    </location>
</feature>
<sequence length="479" mass="54659">MGWFNADDYWWSRLIIERGVAVIYLCAFLAAARQNRALIGTHGLTPVPRYLAYRSFRQAPTLFQLRYTDRLAAGVAWTGVLLAAALAVGAADLVPLPVAMAGWLVLWALYLSIVNVGQLWYGFGWESLLLETGFLVVFLGNDHVAPPVVTLWLLRWLLFRVEFGAGLIKMRGDSCWRDLTCLYYHHETQPMPGPLSWWFHHLPRPLHRVEVAANHVAQLIVPFGLFAPQPVATWAAAVVIVTQLWLILSGNFAWLNWLALLAGFAAVDPSRVLPAHLLTHPATGAAPVWFQVAVLGCAAAVAVLSYYPVLNLLSRRQRMNQSYNHFHLVNSYGAFGVVGRTRYEVVIEGTMDRQLTDATVWHEYRFKGKPGAVGRLPRQWAPYHLRLDWLMWFAALSPSYADPWFRPLLHRLLTGDPATLRLLGANPFRDHPPRYVRARLYHYRFTTFTELRHEHAWWHREPAGLFHPATTLDRHVRHR</sequence>
<name>A0A3M2L986_9NOCA</name>
<comment type="similarity">
    <text evidence="2">Belongs to the lipase maturation factor family.</text>
</comment>
<evidence type="ECO:0000256" key="6">
    <source>
        <dbReference type="ARBA" id="ARBA00023136"/>
    </source>
</evidence>
<evidence type="ECO:0000256" key="1">
    <source>
        <dbReference type="ARBA" id="ARBA00004477"/>
    </source>
</evidence>
<reference evidence="10 11" key="1">
    <citation type="submission" date="2018-10" db="EMBL/GenBank/DDBJ databases">
        <title>Isolation from cow dung.</title>
        <authorList>
            <person name="Ling L."/>
        </authorList>
    </citation>
    <scope>NUCLEOTIDE SEQUENCE [LARGE SCALE GENOMIC DNA]</scope>
    <source>
        <strain evidence="10 11">NEAU-LL90</strain>
    </source>
</reference>
<dbReference type="GO" id="GO:0051604">
    <property type="term" value="P:protein maturation"/>
    <property type="evidence" value="ECO:0007669"/>
    <property type="project" value="InterPro"/>
</dbReference>
<evidence type="ECO:0000256" key="4">
    <source>
        <dbReference type="ARBA" id="ARBA00022824"/>
    </source>
</evidence>
<evidence type="ECO:0000313" key="11">
    <source>
        <dbReference type="Proteomes" id="UP000279275"/>
    </source>
</evidence>
<evidence type="ECO:0000256" key="7">
    <source>
        <dbReference type="SAM" id="Phobius"/>
    </source>
</evidence>
<comment type="caution">
    <text evidence="10">The sequence shown here is derived from an EMBL/GenBank/DDBJ whole genome shotgun (WGS) entry which is preliminary data.</text>
</comment>
<protein>
    <submittedName>
        <fullName evidence="10">Lipase maturation factor family protein</fullName>
    </submittedName>
</protein>
<keyword evidence="5 7" id="KW-1133">Transmembrane helix</keyword>
<accession>A0A3M2L986</accession>
<dbReference type="InterPro" id="IPR057433">
    <property type="entry name" value="LMF1/2_C"/>
</dbReference>
<proteinExistence type="inferred from homology"/>
<keyword evidence="6 7" id="KW-0472">Membrane</keyword>
<evidence type="ECO:0000256" key="3">
    <source>
        <dbReference type="ARBA" id="ARBA00022692"/>
    </source>
</evidence>
<gene>
    <name evidence="10" type="ORF">EBN03_08730</name>
</gene>
<comment type="subcellular location">
    <subcellularLocation>
        <location evidence="1">Endoplasmic reticulum membrane</location>
        <topology evidence="1">Multi-pass membrane protein</topology>
    </subcellularLocation>
</comment>
<evidence type="ECO:0000256" key="5">
    <source>
        <dbReference type="ARBA" id="ARBA00022989"/>
    </source>
</evidence>
<feature type="transmembrane region" description="Helical" evidence="7">
    <location>
        <begin position="100"/>
        <end position="121"/>
    </location>
</feature>
<feature type="transmembrane region" description="Helical" evidence="7">
    <location>
        <begin position="133"/>
        <end position="154"/>
    </location>
</feature>
<keyword evidence="3 7" id="KW-0812">Transmembrane</keyword>
<dbReference type="PANTHER" id="PTHR14463">
    <property type="entry name" value="LIPASE MATURATION FACTOR"/>
    <property type="match status" value="1"/>
</dbReference>
<dbReference type="AlphaFoldDB" id="A0A3M2L986"/>
<dbReference type="RefSeq" id="WP_122187455.1">
    <property type="nucleotide sequence ID" value="NZ_RFFH01000003.1"/>
</dbReference>
<feature type="transmembrane region" description="Helical" evidence="7">
    <location>
        <begin position="288"/>
        <end position="309"/>
    </location>
</feature>
<dbReference type="OrthoDB" id="9793230at2"/>